<dbReference type="SUPFAM" id="SSF51445">
    <property type="entry name" value="(Trans)glycosidases"/>
    <property type="match status" value="1"/>
</dbReference>
<feature type="compositionally biased region" description="Polar residues" evidence="1">
    <location>
        <begin position="609"/>
        <end position="632"/>
    </location>
</feature>
<name>A0AAD6Z1W1_9AGAR</name>
<keyword evidence="2" id="KW-0812">Transmembrane</keyword>
<proteinExistence type="predicted"/>
<dbReference type="AlphaFoldDB" id="A0AAD6Z1W1"/>
<dbReference type="InterPro" id="IPR017853">
    <property type="entry name" value="GH"/>
</dbReference>
<evidence type="ECO:0000256" key="1">
    <source>
        <dbReference type="SAM" id="MobiDB-lite"/>
    </source>
</evidence>
<dbReference type="Gene3D" id="3.20.20.80">
    <property type="entry name" value="Glycosidases"/>
    <property type="match status" value="1"/>
</dbReference>
<keyword evidence="2" id="KW-1133">Transmembrane helix</keyword>
<dbReference type="EMBL" id="JARIHO010000101">
    <property type="protein sequence ID" value="KAJ7304547.1"/>
    <property type="molecule type" value="Genomic_DNA"/>
</dbReference>
<sequence>MGLRLPIRSLGFLLLLVLVPGQCEITVYHANNQAHFATTSVPAAQYSGVQAYNPTTLIPPPVPTPAILSTIPVQLQNGGTPGLSVTQSGAFMGFSIEMSVTNQILGKNSTHLQVPFLNLMANIQQRAGSVRIRVGGNTQEVAKLVDQLPDNRILQKNLTGIFGTTNTPPLDFTRELLYMMGNISSLVNVGWFLGVPWFVTKPFDLAIVPAAVDILGDHLLGLQAANEPDLYVRHQHRIAPYTPFDYYGEMSDFLTQLAASGLDTTGRAKQLLVAPNIAWGADWTPDQIWATGLVDTYNDNLAFLAMERYPESNCGAAVHDGEKILDPQIEFPNFLSHDISVNLVGPYINSTAFAQTKGKRLLMMETNSAACGGIVGVSDVFGAALWGLDYALQMAHSNFSGAMFHTGGQHVFYNPFTAPPTNESTFRQWSIGPIYYSALVMAEAIGPSNLTQVLDLRINGTSPHTPIYGLYENGVPVRVAAFNYVDDPTGASDLNVVVSIAGGTTPAQVKVKYLAATSVSQKGGYTWAGQTFGSFFESDGRLVGAEDIKTVQCDTSAKTCSIKVPAPGFALIFLNDAVYSESETSSTLTFATTAKTQTRNTATVDPTVLATSNGHNASLNGKGSTSHGSEPSASPRLEAPVVLSVIFAALGMGAVLLMR</sequence>
<dbReference type="InterPro" id="IPR031728">
    <property type="entry name" value="GlcAase_C"/>
</dbReference>
<organism evidence="5 6">
    <name type="scientific">Mycena albidolilacea</name>
    <dbReference type="NCBI Taxonomy" id="1033008"/>
    <lineage>
        <taxon>Eukaryota</taxon>
        <taxon>Fungi</taxon>
        <taxon>Dikarya</taxon>
        <taxon>Basidiomycota</taxon>
        <taxon>Agaricomycotina</taxon>
        <taxon>Agaricomycetes</taxon>
        <taxon>Agaricomycetidae</taxon>
        <taxon>Agaricales</taxon>
        <taxon>Marasmiineae</taxon>
        <taxon>Mycenaceae</taxon>
        <taxon>Mycena</taxon>
    </lineage>
</organism>
<evidence type="ECO:0000256" key="2">
    <source>
        <dbReference type="SAM" id="Phobius"/>
    </source>
</evidence>
<keyword evidence="3" id="KW-0732">Signal</keyword>
<feature type="transmembrane region" description="Helical" evidence="2">
    <location>
        <begin position="639"/>
        <end position="658"/>
    </location>
</feature>
<dbReference type="Pfam" id="PF16862">
    <property type="entry name" value="Glyco_hydro_79C"/>
    <property type="match status" value="1"/>
</dbReference>
<accession>A0AAD6Z1W1</accession>
<evidence type="ECO:0000256" key="3">
    <source>
        <dbReference type="SAM" id="SignalP"/>
    </source>
</evidence>
<keyword evidence="6" id="KW-1185">Reference proteome</keyword>
<feature type="domain" description="Beta-glucuronidase C-terminal" evidence="4">
    <location>
        <begin position="468"/>
        <end position="571"/>
    </location>
</feature>
<protein>
    <recommendedName>
        <fullName evidence="4">Beta-glucuronidase C-terminal domain-containing protein</fullName>
    </recommendedName>
</protein>
<dbReference type="InterPro" id="IPR052974">
    <property type="entry name" value="GH79_Enzymes"/>
</dbReference>
<keyword evidence="2" id="KW-0472">Membrane</keyword>
<reference evidence="5" key="1">
    <citation type="submission" date="2023-03" db="EMBL/GenBank/DDBJ databases">
        <title>Massive genome expansion in bonnet fungi (Mycena s.s.) driven by repeated elements and novel gene families across ecological guilds.</title>
        <authorList>
            <consortium name="Lawrence Berkeley National Laboratory"/>
            <person name="Harder C.B."/>
            <person name="Miyauchi S."/>
            <person name="Viragh M."/>
            <person name="Kuo A."/>
            <person name="Thoen E."/>
            <person name="Andreopoulos B."/>
            <person name="Lu D."/>
            <person name="Skrede I."/>
            <person name="Drula E."/>
            <person name="Henrissat B."/>
            <person name="Morin E."/>
            <person name="Kohler A."/>
            <person name="Barry K."/>
            <person name="LaButti K."/>
            <person name="Morin E."/>
            <person name="Salamov A."/>
            <person name="Lipzen A."/>
            <person name="Mereny Z."/>
            <person name="Hegedus B."/>
            <person name="Baldrian P."/>
            <person name="Stursova M."/>
            <person name="Weitz H."/>
            <person name="Taylor A."/>
            <person name="Grigoriev I.V."/>
            <person name="Nagy L.G."/>
            <person name="Martin F."/>
            <person name="Kauserud H."/>
        </authorList>
    </citation>
    <scope>NUCLEOTIDE SEQUENCE</scope>
    <source>
        <strain evidence="5">CBHHK002</strain>
    </source>
</reference>
<evidence type="ECO:0000313" key="6">
    <source>
        <dbReference type="Proteomes" id="UP001218218"/>
    </source>
</evidence>
<dbReference type="PANTHER" id="PTHR36183:SF2">
    <property type="entry name" value="BETA-GLUCURONIDASE C-TERMINAL DOMAIN-CONTAINING PROTEIN"/>
    <property type="match status" value="1"/>
</dbReference>
<evidence type="ECO:0000313" key="5">
    <source>
        <dbReference type="EMBL" id="KAJ7304547.1"/>
    </source>
</evidence>
<evidence type="ECO:0000259" key="4">
    <source>
        <dbReference type="Pfam" id="PF16862"/>
    </source>
</evidence>
<gene>
    <name evidence="5" type="ORF">DFH08DRAFT_51922</name>
</gene>
<dbReference type="PANTHER" id="PTHR36183">
    <property type="entry name" value="BETA-GLUCURONIDASE"/>
    <property type="match status" value="1"/>
</dbReference>
<feature type="chain" id="PRO_5042141582" description="Beta-glucuronidase C-terminal domain-containing protein" evidence="3">
    <location>
        <begin position="24"/>
        <end position="659"/>
    </location>
</feature>
<comment type="caution">
    <text evidence="5">The sequence shown here is derived from an EMBL/GenBank/DDBJ whole genome shotgun (WGS) entry which is preliminary data.</text>
</comment>
<dbReference type="Proteomes" id="UP001218218">
    <property type="component" value="Unassembled WGS sequence"/>
</dbReference>
<feature type="region of interest" description="Disordered" evidence="1">
    <location>
        <begin position="609"/>
        <end position="634"/>
    </location>
</feature>
<feature type="signal peptide" evidence="3">
    <location>
        <begin position="1"/>
        <end position="23"/>
    </location>
</feature>